<reference evidence="3 4" key="1">
    <citation type="submission" date="2020-07" db="EMBL/GenBank/DDBJ databases">
        <title>Genomic diversity of species in the Neisseriaceae family.</title>
        <authorList>
            <person name="Vincent A.T."/>
            <person name="Bernet E."/>
            <person name="Veyrier F.J."/>
        </authorList>
    </citation>
    <scope>NUCLEOTIDE SEQUENCE [LARGE SCALE GENOMIC DNA]</scope>
    <source>
        <strain evidence="3 4">DSM 22244</strain>
    </source>
</reference>
<feature type="chain" id="PRO_5028095802" evidence="1">
    <location>
        <begin position="24"/>
        <end position="167"/>
    </location>
</feature>
<evidence type="ECO:0000256" key="1">
    <source>
        <dbReference type="SAM" id="SignalP"/>
    </source>
</evidence>
<dbReference type="InterPro" id="IPR036249">
    <property type="entry name" value="Thioredoxin-like_sf"/>
</dbReference>
<keyword evidence="1" id="KW-0732">Signal</keyword>
<feature type="signal peptide" evidence="1">
    <location>
        <begin position="1"/>
        <end position="23"/>
    </location>
</feature>
<sequence>MKKWLPFILLAALAAAAAFILFAPKGKPAPDFALQNLSGQTVTQAQLKGKVSLVNFWFPSCPGCVSEMPKLIQMSHDYQSRSPDFQIIGISMQIRSDPLPVVKQYVQTHQVPFTVLYDAEGRAGQAYNIVAAPTSFLIDKNGHIVKTFVGEPDFPSLYRQVDGLLAE</sequence>
<dbReference type="EMBL" id="CP059567">
    <property type="protein sequence ID" value="QMT39773.1"/>
    <property type="molecule type" value="Genomic_DNA"/>
</dbReference>
<dbReference type="PANTHER" id="PTHR42852:SF18">
    <property type="entry name" value="CHROMOSOME UNDETERMINED SCAFFOLD_47, WHOLE GENOME SHOTGUN SEQUENCE"/>
    <property type="match status" value="1"/>
</dbReference>
<dbReference type="PROSITE" id="PS51352">
    <property type="entry name" value="THIOREDOXIN_2"/>
    <property type="match status" value="1"/>
</dbReference>
<evidence type="ECO:0000313" key="3">
    <source>
        <dbReference type="EMBL" id="QMT39773.1"/>
    </source>
</evidence>
<evidence type="ECO:0000259" key="2">
    <source>
        <dbReference type="PROSITE" id="PS51352"/>
    </source>
</evidence>
<dbReference type="AlphaFoldDB" id="A0A7D7T570"/>
<feature type="domain" description="Thioredoxin" evidence="2">
    <location>
        <begin position="23"/>
        <end position="166"/>
    </location>
</feature>
<dbReference type="PANTHER" id="PTHR42852">
    <property type="entry name" value="THIOL:DISULFIDE INTERCHANGE PROTEIN DSBE"/>
    <property type="match status" value="1"/>
</dbReference>
<dbReference type="Gene3D" id="3.40.30.10">
    <property type="entry name" value="Glutaredoxin"/>
    <property type="match status" value="1"/>
</dbReference>
<dbReference type="Pfam" id="PF08534">
    <property type="entry name" value="Redoxin"/>
    <property type="match status" value="1"/>
</dbReference>
<accession>A0A7D7T570</accession>
<organism evidence="3 4">
    <name type="scientific">Neisseria shayeganii</name>
    <dbReference type="NCBI Taxonomy" id="607712"/>
    <lineage>
        <taxon>Bacteria</taxon>
        <taxon>Pseudomonadati</taxon>
        <taxon>Pseudomonadota</taxon>
        <taxon>Betaproteobacteria</taxon>
        <taxon>Neisseriales</taxon>
        <taxon>Neisseriaceae</taxon>
        <taxon>Neisseria</taxon>
    </lineage>
</organism>
<proteinExistence type="predicted"/>
<protein>
    <submittedName>
        <fullName evidence="3">TlpA family protein disulfide reductase</fullName>
    </submittedName>
</protein>
<name>A0A7D7T570_9NEIS</name>
<dbReference type="CDD" id="cd02966">
    <property type="entry name" value="TlpA_like_family"/>
    <property type="match status" value="1"/>
</dbReference>
<dbReference type="KEGG" id="nsg:H3L94_07805"/>
<gene>
    <name evidence="3" type="ORF">H3L94_07805</name>
</gene>
<dbReference type="Proteomes" id="UP000514752">
    <property type="component" value="Chromosome"/>
</dbReference>
<dbReference type="InterPro" id="IPR013740">
    <property type="entry name" value="Redoxin"/>
</dbReference>
<dbReference type="InterPro" id="IPR013766">
    <property type="entry name" value="Thioredoxin_domain"/>
</dbReference>
<dbReference type="GO" id="GO:0016491">
    <property type="term" value="F:oxidoreductase activity"/>
    <property type="evidence" value="ECO:0007669"/>
    <property type="project" value="InterPro"/>
</dbReference>
<evidence type="ECO:0000313" key="4">
    <source>
        <dbReference type="Proteomes" id="UP000514752"/>
    </source>
</evidence>
<dbReference type="RefSeq" id="WP_182121558.1">
    <property type="nucleotide sequence ID" value="NZ_CP059567.1"/>
</dbReference>
<dbReference type="InterPro" id="IPR050553">
    <property type="entry name" value="Thioredoxin_ResA/DsbE_sf"/>
</dbReference>
<dbReference type="SUPFAM" id="SSF52833">
    <property type="entry name" value="Thioredoxin-like"/>
    <property type="match status" value="1"/>
</dbReference>